<keyword evidence="4" id="KW-1003">Cell membrane</keyword>
<evidence type="ECO:0000256" key="9">
    <source>
        <dbReference type="SAM" id="Phobius"/>
    </source>
</evidence>
<keyword evidence="7 9" id="KW-0472">Membrane</keyword>
<feature type="transmembrane region" description="Helical" evidence="9">
    <location>
        <begin position="303"/>
        <end position="324"/>
    </location>
</feature>
<evidence type="ECO:0000256" key="4">
    <source>
        <dbReference type="ARBA" id="ARBA00022475"/>
    </source>
</evidence>
<protein>
    <submittedName>
        <fullName evidence="10">AI-2E family transporter</fullName>
    </submittedName>
</protein>
<feature type="transmembrane region" description="Helical" evidence="9">
    <location>
        <begin position="240"/>
        <end position="262"/>
    </location>
</feature>
<evidence type="ECO:0000256" key="5">
    <source>
        <dbReference type="ARBA" id="ARBA00022692"/>
    </source>
</evidence>
<dbReference type="Pfam" id="PF01594">
    <property type="entry name" value="AI-2E_transport"/>
    <property type="match status" value="1"/>
</dbReference>
<feature type="region of interest" description="Disordered" evidence="8">
    <location>
        <begin position="467"/>
        <end position="506"/>
    </location>
</feature>
<comment type="subcellular location">
    <subcellularLocation>
        <location evidence="1">Cell membrane</location>
        <topology evidence="1">Multi-pass membrane protein</topology>
    </subcellularLocation>
</comment>
<feature type="region of interest" description="Disordered" evidence="8">
    <location>
        <begin position="1"/>
        <end position="22"/>
    </location>
</feature>
<feature type="transmembrane region" description="Helical" evidence="9">
    <location>
        <begin position="268"/>
        <end position="296"/>
    </location>
</feature>
<feature type="transmembrane region" description="Helical" evidence="9">
    <location>
        <begin position="50"/>
        <end position="68"/>
    </location>
</feature>
<reference evidence="10" key="1">
    <citation type="submission" date="2020-11" db="EMBL/GenBank/DDBJ databases">
        <authorList>
            <person name="Kim M.K."/>
        </authorList>
    </citation>
    <scope>NUCLEOTIDE SEQUENCE</scope>
    <source>
        <strain evidence="10">BT350</strain>
    </source>
</reference>
<dbReference type="EMBL" id="JADQDO010000010">
    <property type="protein sequence ID" value="MBF9235210.1"/>
    <property type="molecule type" value="Genomic_DNA"/>
</dbReference>
<feature type="transmembrane region" description="Helical" evidence="9">
    <location>
        <begin position="186"/>
        <end position="205"/>
    </location>
</feature>
<evidence type="ECO:0000256" key="2">
    <source>
        <dbReference type="ARBA" id="ARBA00009773"/>
    </source>
</evidence>
<organism evidence="10 11">
    <name type="scientific">Microvirga alba</name>
    <dbReference type="NCBI Taxonomy" id="2791025"/>
    <lineage>
        <taxon>Bacteria</taxon>
        <taxon>Pseudomonadati</taxon>
        <taxon>Pseudomonadota</taxon>
        <taxon>Alphaproteobacteria</taxon>
        <taxon>Hyphomicrobiales</taxon>
        <taxon>Methylobacteriaceae</taxon>
        <taxon>Microvirga</taxon>
    </lineage>
</organism>
<dbReference type="PANTHER" id="PTHR21716:SF53">
    <property type="entry name" value="PERMEASE PERM-RELATED"/>
    <property type="match status" value="1"/>
</dbReference>
<sequence>MPPTTTENARQPLSETEVEPPRVPGINGLTTLAVGIVVLVALYIGQEVFLPIVLAILLAFLLAPFVELMRKWHFGRIPSVIIAVLFALGIIAALGSLIGFQVAGLATDLPRYQTTIKEKVRSLREQTFARLPSVINEIGNAVTEEQSATRPSPVPSPAPQVNPLPVEVHERPATPLEIVRSIAAPVLQPLTTAGIVLVVLIFILLQREDLRDRMIRLFGARDLHRATAAMDDAGRRLSRYFLMQLGLNASFGVMIGIGLWLIGVPSPALWGVIAALMRFVPYIGSFIGAVFPILVASAVDPGWSMALMTAALFLIGEPLMGQVVEPFVYGKSTGLSPFAVVISAIFWTWLWGPIGLVIATPLTLCLVVLGRHVERLEFLSVLLGDQPALTPAENLYQRMLAGDPDEALESAEALLKTCSPMSYYDDVAIEALRLAAGDASRGVLTSRQLAQVKDVAHALIQDLNSYDDVERSPDGKKAESAASAAGAEASTEESVAPQSPPESDAIPDTWKADGAILCVAGRGPLDAAAAAMMAQLIEKHGLGERVIPYEAVSRFTAFNLDASGAQMVCLCYLDVGGTPAHLRYLVQRLRRHVPDVPILVGLWSKDDAVLKDANLRGALGADYYVSTLREGVSVCVKLARGEEEPAQKTDSSVSSSKATQAAGVKRLPLPA</sequence>
<name>A0A931BWM9_9HYPH</name>
<feature type="compositionally biased region" description="Polar residues" evidence="8">
    <location>
        <begin position="648"/>
        <end position="659"/>
    </location>
</feature>
<evidence type="ECO:0000256" key="3">
    <source>
        <dbReference type="ARBA" id="ARBA00022448"/>
    </source>
</evidence>
<dbReference type="RefSeq" id="WP_196273198.1">
    <property type="nucleotide sequence ID" value="NZ_JADQDO010000010.1"/>
</dbReference>
<keyword evidence="5 9" id="KW-0812">Transmembrane</keyword>
<feature type="transmembrane region" description="Helical" evidence="9">
    <location>
        <begin position="26"/>
        <end position="44"/>
    </location>
</feature>
<evidence type="ECO:0000256" key="7">
    <source>
        <dbReference type="ARBA" id="ARBA00023136"/>
    </source>
</evidence>
<dbReference type="InterPro" id="IPR002549">
    <property type="entry name" value="AI-2E-like"/>
</dbReference>
<gene>
    <name evidence="10" type="ORF">I2H38_17690</name>
</gene>
<evidence type="ECO:0000256" key="8">
    <source>
        <dbReference type="SAM" id="MobiDB-lite"/>
    </source>
</evidence>
<keyword evidence="11" id="KW-1185">Reference proteome</keyword>
<evidence type="ECO:0000256" key="6">
    <source>
        <dbReference type="ARBA" id="ARBA00022989"/>
    </source>
</evidence>
<evidence type="ECO:0000256" key="1">
    <source>
        <dbReference type="ARBA" id="ARBA00004651"/>
    </source>
</evidence>
<feature type="transmembrane region" description="Helical" evidence="9">
    <location>
        <begin position="344"/>
        <end position="369"/>
    </location>
</feature>
<evidence type="ECO:0000313" key="11">
    <source>
        <dbReference type="Proteomes" id="UP000599312"/>
    </source>
</evidence>
<evidence type="ECO:0000313" key="10">
    <source>
        <dbReference type="EMBL" id="MBF9235210.1"/>
    </source>
</evidence>
<feature type="region of interest" description="Disordered" evidence="8">
    <location>
        <begin position="642"/>
        <end position="671"/>
    </location>
</feature>
<feature type="compositionally biased region" description="Polar residues" evidence="8">
    <location>
        <begin position="1"/>
        <end position="14"/>
    </location>
</feature>
<accession>A0A931BWM9</accession>
<feature type="compositionally biased region" description="Basic and acidic residues" evidence="8">
    <location>
        <begin position="468"/>
        <end position="479"/>
    </location>
</feature>
<dbReference type="GO" id="GO:0005886">
    <property type="term" value="C:plasma membrane"/>
    <property type="evidence" value="ECO:0007669"/>
    <property type="project" value="UniProtKB-SubCell"/>
</dbReference>
<proteinExistence type="inferred from homology"/>
<feature type="transmembrane region" description="Helical" evidence="9">
    <location>
        <begin position="80"/>
        <end position="103"/>
    </location>
</feature>
<feature type="compositionally biased region" description="Low complexity" evidence="8">
    <location>
        <begin position="480"/>
        <end position="496"/>
    </location>
</feature>
<comment type="caution">
    <text evidence="10">The sequence shown here is derived from an EMBL/GenBank/DDBJ whole genome shotgun (WGS) entry which is preliminary data.</text>
</comment>
<dbReference type="Proteomes" id="UP000599312">
    <property type="component" value="Unassembled WGS sequence"/>
</dbReference>
<keyword evidence="6 9" id="KW-1133">Transmembrane helix</keyword>
<keyword evidence="3" id="KW-0813">Transport</keyword>
<comment type="similarity">
    <text evidence="2">Belongs to the autoinducer-2 exporter (AI-2E) (TC 2.A.86) family.</text>
</comment>
<dbReference type="PANTHER" id="PTHR21716">
    <property type="entry name" value="TRANSMEMBRANE PROTEIN"/>
    <property type="match status" value="1"/>
</dbReference>
<dbReference type="AlphaFoldDB" id="A0A931BWM9"/>